<dbReference type="GO" id="GO:0046872">
    <property type="term" value="F:metal ion binding"/>
    <property type="evidence" value="ECO:0007669"/>
    <property type="project" value="UniProtKB-KW"/>
</dbReference>
<dbReference type="Pfam" id="PF12801">
    <property type="entry name" value="Fer4_5"/>
    <property type="match status" value="1"/>
</dbReference>
<feature type="domain" description="4Fe-4S ferredoxin-type" evidence="8">
    <location>
        <begin position="262"/>
        <end position="290"/>
    </location>
</feature>
<reference evidence="9 10" key="1">
    <citation type="submission" date="2018-12" db="EMBL/GenBank/DDBJ databases">
        <title>The Draft Genome Sequence of the Soil Bacterium Pedobacter tournemirensis R1.</title>
        <authorList>
            <person name="He J."/>
        </authorList>
    </citation>
    <scope>NUCLEOTIDE SEQUENCE [LARGE SCALE GENOMIC DNA]</scope>
    <source>
        <strain evidence="9 10">R1</strain>
    </source>
</reference>
<dbReference type="Pfam" id="PF13746">
    <property type="entry name" value="Fer4_18"/>
    <property type="match status" value="1"/>
</dbReference>
<dbReference type="Gene3D" id="3.30.70.20">
    <property type="match status" value="1"/>
</dbReference>
<dbReference type="Gene3D" id="2.60.40.10">
    <property type="entry name" value="Immunoglobulins"/>
    <property type="match status" value="1"/>
</dbReference>
<keyword evidence="7" id="KW-0472">Membrane</keyword>
<evidence type="ECO:0000256" key="1">
    <source>
        <dbReference type="ARBA" id="ARBA00022448"/>
    </source>
</evidence>
<keyword evidence="7" id="KW-1133">Transmembrane helix</keyword>
<organism evidence="9 10">
    <name type="scientific">Arcticibacter tournemirensis</name>
    <dbReference type="NCBI Taxonomy" id="699437"/>
    <lineage>
        <taxon>Bacteria</taxon>
        <taxon>Pseudomonadati</taxon>
        <taxon>Bacteroidota</taxon>
        <taxon>Sphingobacteriia</taxon>
        <taxon>Sphingobacteriales</taxon>
        <taxon>Sphingobacteriaceae</taxon>
        <taxon>Arcticibacter</taxon>
    </lineage>
</organism>
<comment type="caution">
    <text evidence="9">The sequence shown here is derived from an EMBL/GenBank/DDBJ whole genome shotgun (WGS) entry which is preliminary data.</text>
</comment>
<evidence type="ECO:0000256" key="3">
    <source>
        <dbReference type="ARBA" id="ARBA00022723"/>
    </source>
</evidence>
<proteinExistence type="predicted"/>
<dbReference type="InterPro" id="IPR051684">
    <property type="entry name" value="Electron_Trans/Redox"/>
</dbReference>
<dbReference type="InterPro" id="IPR017896">
    <property type="entry name" value="4Fe4S_Fe-S-bd"/>
</dbReference>
<keyword evidence="6" id="KW-0411">Iron-sulfur</keyword>
<dbReference type="InterPro" id="IPR013783">
    <property type="entry name" value="Ig-like_fold"/>
</dbReference>
<dbReference type="PANTHER" id="PTHR30176:SF3">
    <property type="entry name" value="FERREDOXIN-TYPE PROTEIN NAPH"/>
    <property type="match status" value="1"/>
</dbReference>
<evidence type="ECO:0000256" key="6">
    <source>
        <dbReference type="ARBA" id="ARBA00023014"/>
    </source>
</evidence>
<feature type="transmembrane region" description="Helical" evidence="7">
    <location>
        <begin position="160"/>
        <end position="178"/>
    </location>
</feature>
<dbReference type="AlphaFoldDB" id="A0A4Q0M4D4"/>
<dbReference type="Proteomes" id="UP000290848">
    <property type="component" value="Unassembled WGS sequence"/>
</dbReference>
<sequence>MGEVTTSFRDHITTVTEDGKKRKWIYPKLIKGKLYRYRNYFGWTLLALLFSGPFIKVNGEQLILFNIIERKFAFFGVIFSPHDFYLFVLGMLIFVVFIVLFTVVFGRVWCGWACPQTIFMEIVFRRIERWIEGNAQQQKKLDESPLSLEKLGKKTLKHSIFIFISFLISNIFLAYIIGSDSLITIISEPVSQHVAGFISICLFTAVFYLVFARMRELVCIVACPYGRLQGVLLDNHSMIVAYDYKRGEPRGKRKRNSPLFDPASQVATGDCVDCDLCVQVCPTGIDIRNGTQLECINCTLCIDACDMVMKKINRPQRLIGFMSEDQIASRNTFKPGKRLYSYAAVLLVMISVLAVLLVRRTDIETTVLRAGGTIYQLRDDGTVSNLYNAEFVNNTNQPIAFQIKPAEDGTRIQFIRQENRVEKGASTKMTFFVIRPQKAIKAYKSDIELDVISEGVLLDKIETTFIAPPNF</sequence>
<evidence type="ECO:0000313" key="10">
    <source>
        <dbReference type="Proteomes" id="UP000290848"/>
    </source>
</evidence>
<dbReference type="InterPro" id="IPR014116">
    <property type="entry name" value="Cyt_c_oxidase_cbb3_FixG"/>
</dbReference>
<gene>
    <name evidence="9" type="primary">ccoG</name>
    <name evidence="9" type="ORF">EKH83_19190</name>
</gene>
<evidence type="ECO:0000256" key="7">
    <source>
        <dbReference type="SAM" id="Phobius"/>
    </source>
</evidence>
<name>A0A4Q0M4D4_9SPHI</name>
<dbReference type="NCBIfam" id="TIGR02745">
    <property type="entry name" value="ccoG_rdxA_fixG"/>
    <property type="match status" value="1"/>
</dbReference>
<keyword evidence="4" id="KW-0249">Electron transport</keyword>
<dbReference type="Pfam" id="PF11614">
    <property type="entry name" value="FixG_C"/>
    <property type="match status" value="1"/>
</dbReference>
<dbReference type="GO" id="GO:0051539">
    <property type="term" value="F:4 iron, 4 sulfur cluster binding"/>
    <property type="evidence" value="ECO:0007669"/>
    <property type="project" value="UniProtKB-KW"/>
</dbReference>
<dbReference type="EMBL" id="RXOC01000017">
    <property type="protein sequence ID" value="RXF67476.1"/>
    <property type="molecule type" value="Genomic_DNA"/>
</dbReference>
<keyword evidence="3" id="KW-0479">Metal-binding</keyword>
<dbReference type="RefSeq" id="WP_128771079.1">
    <property type="nucleotide sequence ID" value="NZ_RXOC01000017.1"/>
</dbReference>
<feature type="transmembrane region" description="Helical" evidence="7">
    <location>
        <begin position="84"/>
        <end position="110"/>
    </location>
</feature>
<protein>
    <submittedName>
        <fullName evidence="9">Cytochrome c oxidase accessory protein CcoG</fullName>
    </submittedName>
</protein>
<keyword evidence="2" id="KW-0004">4Fe-4S</keyword>
<feature type="transmembrane region" description="Helical" evidence="7">
    <location>
        <begin position="37"/>
        <end position="55"/>
    </location>
</feature>
<evidence type="ECO:0000259" key="8">
    <source>
        <dbReference type="PROSITE" id="PS51379"/>
    </source>
</evidence>
<evidence type="ECO:0000313" key="9">
    <source>
        <dbReference type="EMBL" id="RXF67476.1"/>
    </source>
</evidence>
<keyword evidence="7" id="KW-0812">Transmembrane</keyword>
<feature type="transmembrane region" description="Helical" evidence="7">
    <location>
        <begin position="190"/>
        <end position="211"/>
    </location>
</feature>
<feature type="transmembrane region" description="Helical" evidence="7">
    <location>
        <begin position="339"/>
        <end position="358"/>
    </location>
</feature>
<evidence type="ECO:0000256" key="5">
    <source>
        <dbReference type="ARBA" id="ARBA00023004"/>
    </source>
</evidence>
<dbReference type="PROSITE" id="PS00198">
    <property type="entry name" value="4FE4S_FER_1"/>
    <property type="match status" value="1"/>
</dbReference>
<keyword evidence="5" id="KW-0408">Iron</keyword>
<dbReference type="PANTHER" id="PTHR30176">
    <property type="entry name" value="FERREDOXIN-TYPE PROTEIN NAPH"/>
    <property type="match status" value="1"/>
</dbReference>
<dbReference type="SUPFAM" id="SSF54862">
    <property type="entry name" value="4Fe-4S ferredoxins"/>
    <property type="match status" value="1"/>
</dbReference>
<evidence type="ECO:0000256" key="2">
    <source>
        <dbReference type="ARBA" id="ARBA00022485"/>
    </source>
</evidence>
<dbReference type="InterPro" id="IPR017900">
    <property type="entry name" value="4Fe4S_Fe_S_CS"/>
</dbReference>
<keyword evidence="1" id="KW-0813">Transport</keyword>
<dbReference type="PROSITE" id="PS51379">
    <property type="entry name" value="4FE4S_FER_2"/>
    <property type="match status" value="1"/>
</dbReference>
<dbReference type="GO" id="GO:0005886">
    <property type="term" value="C:plasma membrane"/>
    <property type="evidence" value="ECO:0007669"/>
    <property type="project" value="TreeGrafter"/>
</dbReference>
<evidence type="ECO:0000256" key="4">
    <source>
        <dbReference type="ARBA" id="ARBA00022982"/>
    </source>
</evidence>
<dbReference type="InterPro" id="IPR032879">
    <property type="entry name" value="FixG_C"/>
</dbReference>
<accession>A0A4Q0M4D4</accession>